<keyword evidence="1" id="KW-0812">Transmembrane</keyword>
<feature type="transmembrane region" description="Helical" evidence="1">
    <location>
        <begin position="115"/>
        <end position="136"/>
    </location>
</feature>
<evidence type="ECO:0008006" key="4">
    <source>
        <dbReference type="Google" id="ProtNLM"/>
    </source>
</evidence>
<accession>A0A5J4ISF9</accession>
<feature type="transmembrane region" description="Helical" evidence="1">
    <location>
        <begin position="6"/>
        <end position="25"/>
    </location>
</feature>
<dbReference type="OrthoDB" id="333057at2"/>
<dbReference type="Pfam" id="PF08570">
    <property type="entry name" value="DUF1761"/>
    <property type="match status" value="1"/>
</dbReference>
<keyword evidence="1" id="KW-1133">Transmembrane helix</keyword>
<evidence type="ECO:0000313" key="2">
    <source>
        <dbReference type="EMBL" id="GER60935.1"/>
    </source>
</evidence>
<evidence type="ECO:0000313" key="3">
    <source>
        <dbReference type="Proteomes" id="UP000326509"/>
    </source>
</evidence>
<protein>
    <recommendedName>
        <fullName evidence="4">DUF1761 domain-containing protein</fullName>
    </recommendedName>
</protein>
<evidence type="ECO:0000256" key="1">
    <source>
        <dbReference type="SAM" id="Phobius"/>
    </source>
</evidence>
<dbReference type="RefSeq" id="WP_151675362.1">
    <property type="nucleotide sequence ID" value="NZ_BKCG01000012.1"/>
</dbReference>
<proteinExistence type="predicted"/>
<dbReference type="AlphaFoldDB" id="A0A5J4ISF9"/>
<reference evidence="2 3" key="1">
    <citation type="submission" date="2019-08" db="EMBL/GenBank/DDBJ databases">
        <title>Draft genome sequence of Ulvibacter marinus type strain NBRC 109484.</title>
        <authorList>
            <person name="Kawano K."/>
            <person name="Ushijima N."/>
            <person name="Kihara M."/>
            <person name="Itoh H."/>
        </authorList>
    </citation>
    <scope>NUCLEOTIDE SEQUENCE [LARGE SCALE GENOMIC DNA]</scope>
    <source>
        <strain evidence="2 3">NBRC 109484</strain>
    </source>
</reference>
<dbReference type="InterPro" id="IPR013879">
    <property type="entry name" value="DUF1761"/>
</dbReference>
<keyword evidence="3" id="KW-1185">Reference proteome</keyword>
<dbReference type="EMBL" id="BKCG01000012">
    <property type="protein sequence ID" value="GER60935.1"/>
    <property type="molecule type" value="Genomic_DNA"/>
</dbReference>
<dbReference type="Proteomes" id="UP000326509">
    <property type="component" value="Unassembled WGS sequence"/>
</dbReference>
<comment type="caution">
    <text evidence="2">The sequence shown here is derived from an EMBL/GenBank/DDBJ whole genome shotgun (WGS) entry which is preliminary data.</text>
</comment>
<organism evidence="2 3">
    <name type="scientific">Patiriisocius marinus</name>
    <dbReference type="NCBI Taxonomy" id="1397112"/>
    <lineage>
        <taxon>Bacteria</taxon>
        <taxon>Pseudomonadati</taxon>
        <taxon>Bacteroidota</taxon>
        <taxon>Flavobacteriia</taxon>
        <taxon>Flavobacteriales</taxon>
        <taxon>Flavobacteriaceae</taxon>
        <taxon>Patiriisocius</taxon>
    </lineage>
</organism>
<feature type="transmembrane region" description="Helical" evidence="1">
    <location>
        <begin position="143"/>
        <end position="162"/>
    </location>
</feature>
<keyword evidence="1" id="KW-0472">Membrane</keyword>
<name>A0A5J4ISF9_9FLAO</name>
<feature type="transmembrane region" description="Helical" evidence="1">
    <location>
        <begin position="46"/>
        <end position="70"/>
    </location>
</feature>
<gene>
    <name evidence="2" type="ORF">ULMA_30430</name>
</gene>
<sequence>MFPNLIFVVVAALVPLVMGFLYYHPKVFGNAWMKTCGLTKEKLERANMLVVFGVTFILSLLMSMFLFSLVVHQTDIYSTLINEPGFGEEGSAVMNEINNFMTSYGDRFRTFKHGALHGGLVGGFIGLPILVINGLFERKGFKYGLINAGYWIITLAIMGGILCQWG</sequence>